<name>A0A5C1I7R2_9SPHI</name>
<organism evidence="2 3">
    <name type="scientific">Mucilaginibacter rubeus</name>
    <dbReference type="NCBI Taxonomy" id="2027860"/>
    <lineage>
        <taxon>Bacteria</taxon>
        <taxon>Pseudomonadati</taxon>
        <taxon>Bacteroidota</taxon>
        <taxon>Sphingobacteriia</taxon>
        <taxon>Sphingobacteriales</taxon>
        <taxon>Sphingobacteriaceae</taxon>
        <taxon>Mucilaginibacter</taxon>
    </lineage>
</organism>
<feature type="signal peptide" evidence="1">
    <location>
        <begin position="1"/>
        <end position="21"/>
    </location>
</feature>
<proteinExistence type="predicted"/>
<evidence type="ECO:0000313" key="3">
    <source>
        <dbReference type="Proteomes" id="UP000251402"/>
    </source>
</evidence>
<gene>
    <name evidence="2" type="ORF">DEO27_029050</name>
</gene>
<dbReference type="EMBL" id="CP043450">
    <property type="protein sequence ID" value="QEM13894.1"/>
    <property type="molecule type" value="Genomic_DNA"/>
</dbReference>
<dbReference type="KEGG" id="mrub:DEO27_029050"/>
<reference evidence="2" key="1">
    <citation type="submission" date="2019-08" db="EMBL/GenBank/DDBJ databases">
        <title>Comparative genome analysis confer to the adaptation heavy metal polluted environment.</title>
        <authorList>
            <person name="Li Y."/>
        </authorList>
    </citation>
    <scope>NUCLEOTIDE SEQUENCE [LARGE SCALE GENOMIC DNA]</scope>
    <source>
        <strain evidence="2">P1</strain>
    </source>
</reference>
<dbReference type="OrthoDB" id="680837at2"/>
<feature type="chain" id="PRO_5022947990" description="DUF4369 domain-containing protein" evidence="1">
    <location>
        <begin position="22"/>
        <end position="224"/>
    </location>
</feature>
<dbReference type="RefSeq" id="WP_112570708.1">
    <property type="nucleotide sequence ID" value="NZ_CP043450.1"/>
</dbReference>
<keyword evidence="1" id="KW-0732">Signal</keyword>
<protein>
    <recommendedName>
        <fullName evidence="4">DUF4369 domain-containing protein</fullName>
    </recommendedName>
</protein>
<evidence type="ECO:0008006" key="4">
    <source>
        <dbReference type="Google" id="ProtNLM"/>
    </source>
</evidence>
<dbReference type="AlphaFoldDB" id="A0A5C1I7R2"/>
<keyword evidence="3" id="KW-1185">Reference proteome</keyword>
<sequence length="224" mass="25064">MKRYKFFCIAALLLLCVQARAQYLSDYTGRPYYLKTNDGIQGSELLTDNWLKGTVDFANGKTANAILNYNVYGDELLFKSPQDSSVQAFVDPVKSFSIKGITLEGSDQTDMNFSNGFPAVDDQTAKTFYQVVGDGKVKLLHYYKKKVQESTGFASQVTTKTFITATSYYLFADNKMTKIKPSQKTILAALSDKADKIQEYVKANKVDFKSDAALAKLFSYYSSL</sequence>
<evidence type="ECO:0000313" key="2">
    <source>
        <dbReference type="EMBL" id="QEM13894.1"/>
    </source>
</evidence>
<accession>A0A5C1I7R2</accession>
<dbReference type="Proteomes" id="UP000251402">
    <property type="component" value="Chromosome"/>
</dbReference>
<evidence type="ECO:0000256" key="1">
    <source>
        <dbReference type="SAM" id="SignalP"/>
    </source>
</evidence>